<gene>
    <name evidence="2" type="ORF">C1704_08295</name>
</gene>
<dbReference type="OrthoDB" id="8687363at2"/>
<sequence length="167" mass="18325">MTLQDLRQQWQQKVLTRWNALEARERTLVQFTGAVVALAVLWWVALQPALRTLRETPQQLAEIRTQTQHMQRLAQEARELRGAPPVASAQATRALQASAERLGEGGRLNLQGDRATLTVQGLPGDVLWAWLGEARSAARARPVDVQLTRSGNGYNGTIVLVLSGGAS</sequence>
<evidence type="ECO:0000313" key="3">
    <source>
        <dbReference type="Proteomes" id="UP000238605"/>
    </source>
</evidence>
<name>A0A2S5SVQ3_9BURK</name>
<evidence type="ECO:0000256" key="1">
    <source>
        <dbReference type="SAM" id="Phobius"/>
    </source>
</evidence>
<dbReference type="RefSeq" id="WP_104302256.1">
    <property type="nucleotide sequence ID" value="NZ_PSNX01000006.1"/>
</dbReference>
<feature type="transmembrane region" description="Helical" evidence="1">
    <location>
        <begin position="28"/>
        <end position="46"/>
    </location>
</feature>
<proteinExistence type="predicted"/>
<comment type="caution">
    <text evidence="2">The sequence shown here is derived from an EMBL/GenBank/DDBJ whole genome shotgun (WGS) entry which is preliminary data.</text>
</comment>
<dbReference type="Pfam" id="PF04612">
    <property type="entry name" value="T2SSM"/>
    <property type="match status" value="1"/>
</dbReference>
<dbReference type="EMBL" id="PSNX01000006">
    <property type="protein sequence ID" value="PPE66657.1"/>
    <property type="molecule type" value="Genomic_DNA"/>
</dbReference>
<evidence type="ECO:0000313" key="2">
    <source>
        <dbReference type="EMBL" id="PPE66657.1"/>
    </source>
</evidence>
<keyword evidence="1" id="KW-1133">Transmembrane helix</keyword>
<keyword evidence="1" id="KW-0812">Transmembrane</keyword>
<dbReference type="Proteomes" id="UP000238605">
    <property type="component" value="Unassembled WGS sequence"/>
</dbReference>
<dbReference type="GO" id="GO:0015627">
    <property type="term" value="C:type II protein secretion system complex"/>
    <property type="evidence" value="ECO:0007669"/>
    <property type="project" value="InterPro"/>
</dbReference>
<dbReference type="AlphaFoldDB" id="A0A2S5SVQ3"/>
<dbReference type="GO" id="GO:0015628">
    <property type="term" value="P:protein secretion by the type II secretion system"/>
    <property type="evidence" value="ECO:0007669"/>
    <property type="project" value="InterPro"/>
</dbReference>
<organism evidence="2 3">
    <name type="scientific">Caldimonas caldifontis</name>
    <dbReference type="NCBI Taxonomy" id="1452508"/>
    <lineage>
        <taxon>Bacteria</taxon>
        <taxon>Pseudomonadati</taxon>
        <taxon>Pseudomonadota</taxon>
        <taxon>Betaproteobacteria</taxon>
        <taxon>Burkholderiales</taxon>
        <taxon>Sphaerotilaceae</taxon>
        <taxon>Caldimonas</taxon>
    </lineage>
</organism>
<keyword evidence="1" id="KW-0472">Membrane</keyword>
<keyword evidence="3" id="KW-1185">Reference proteome</keyword>
<protein>
    <submittedName>
        <fullName evidence="2">General secretion pathway protein GspM</fullName>
    </submittedName>
</protein>
<dbReference type="InterPro" id="IPR007690">
    <property type="entry name" value="T2SS_GspM"/>
</dbReference>
<reference evidence="2 3" key="1">
    <citation type="submission" date="2018-02" db="EMBL/GenBank/DDBJ databases">
        <title>Reclassifiation of [Polyangium] brachysporum DSM 7029 as Guopingzhaonella breviflexa gen. nov., sp. nov., a member of the family Comamonadaceae.</title>
        <authorList>
            <person name="Tang B."/>
        </authorList>
    </citation>
    <scope>NUCLEOTIDE SEQUENCE [LARGE SCALE GENOMIC DNA]</scope>
    <source>
        <strain evidence="2 3">BCRC 80649</strain>
    </source>
</reference>
<accession>A0A2S5SVQ3</accession>